<reference evidence="1 2" key="1">
    <citation type="journal article" date="2007" name="PLoS ONE">
        <title>Analysis of the neurotoxin complex genes in Clostridium botulinum A1-A4 and B1 strains: BoNT/A3, /Ba4 and /B1 clusters are located within plasmids.</title>
        <authorList>
            <person name="Smith T.J."/>
            <person name="Hill K.K."/>
            <person name="Foley B.T."/>
            <person name="Detter J.C."/>
            <person name="Munk A.C."/>
            <person name="Bruce D.C."/>
            <person name="Doggett N.A."/>
            <person name="Smith L.A."/>
            <person name="Marks J.D."/>
            <person name="Xie G."/>
            <person name="Brettin T.S."/>
        </authorList>
    </citation>
    <scope>NUCLEOTIDE SEQUENCE [LARGE SCALE GENOMIC DNA]</scope>
    <source>
        <strain evidence="2">657 / Type Ba4</strain>
    </source>
</reference>
<sequence length="268" mass="31410">MNGEILMKKSRLELPESLEKFRGEIEKTIKPYIKIKLKEQNTMPWESKLGGDPYLKIGMEYPKASNGEYLRLLAQINFEEVPHLESFPQKGILQFYILADDVYGLALQDQCIQDTFRIIYLPEATKNEENLIKDFSFLGELEEDWYMPFSNEGKIEFPSEEYMPVSWEDYRFNDVYSGINLPEEVVDDYMENLSADGCKIGGYPAFTQSDPRYYDKNLERFDTLLLQLDCEDECDLMFGDAGVANFFINEEDLKRLDFTKVLYNWDCC</sequence>
<dbReference type="AlphaFoldDB" id="A0A3F2ZW81"/>
<name>A0A3F2ZW81_CLOB6</name>
<reference evidence="2" key="2">
    <citation type="submission" date="2008-05" db="EMBL/GenBank/DDBJ databases">
        <title>Genome sequence of Clostridium botulinum Ba4 strain 657.</title>
        <authorList>
            <person name="Shrivastava S."/>
            <person name="Brown J.L."/>
            <person name="Bruce D."/>
            <person name="Detter C."/>
            <person name="Munk C."/>
            <person name="Smith L.A."/>
            <person name="Smith T.J."/>
            <person name="Sutton G."/>
            <person name="Brettin T.S."/>
        </authorList>
    </citation>
    <scope>NUCLEOTIDE SEQUENCE [LARGE SCALE GENOMIC DNA]</scope>
    <source>
        <strain evidence="2">657 / Type Ba4</strain>
    </source>
</reference>
<evidence type="ECO:0008006" key="3">
    <source>
        <dbReference type="Google" id="ProtNLM"/>
    </source>
</evidence>
<gene>
    <name evidence="1" type="ordered locus">CLJ_B2337</name>
</gene>
<accession>A0A3F2ZW81</accession>
<evidence type="ECO:0000313" key="1">
    <source>
        <dbReference type="EMBL" id="ACQ53727.1"/>
    </source>
</evidence>
<protein>
    <recommendedName>
        <fullName evidence="3">DUF1963 domain-containing protein</fullName>
    </recommendedName>
</protein>
<dbReference type="EMBL" id="CP001083">
    <property type="protein sequence ID" value="ACQ53727.1"/>
    <property type="molecule type" value="Genomic_DNA"/>
</dbReference>
<dbReference type="InterPro" id="IPR035948">
    <property type="entry name" value="YwqG-like_sf"/>
</dbReference>
<dbReference type="PANTHER" id="PTHR36436">
    <property type="entry name" value="SLL5081 PROTEIN"/>
    <property type="match status" value="1"/>
</dbReference>
<proteinExistence type="predicted"/>
<dbReference type="KEGG" id="cbi:CLJ_B2337"/>
<organism evidence="1 2">
    <name type="scientific">Clostridium botulinum (strain 657 / Type Ba4)</name>
    <dbReference type="NCBI Taxonomy" id="515621"/>
    <lineage>
        <taxon>Bacteria</taxon>
        <taxon>Bacillati</taxon>
        <taxon>Bacillota</taxon>
        <taxon>Clostridia</taxon>
        <taxon>Eubacteriales</taxon>
        <taxon>Clostridiaceae</taxon>
        <taxon>Clostridium</taxon>
    </lineage>
</organism>
<evidence type="ECO:0000313" key="2">
    <source>
        <dbReference type="Proteomes" id="UP000002333"/>
    </source>
</evidence>
<dbReference type="Pfam" id="PF09234">
    <property type="entry name" value="DUF1963"/>
    <property type="match status" value="1"/>
</dbReference>
<dbReference type="Gene3D" id="2.30.320.10">
    <property type="entry name" value="YwqG-like"/>
    <property type="match status" value="1"/>
</dbReference>
<dbReference type="SUPFAM" id="SSF103032">
    <property type="entry name" value="Hypothetical protein YwqG"/>
    <property type="match status" value="1"/>
</dbReference>
<dbReference type="InterPro" id="IPR015315">
    <property type="entry name" value="DUF1963"/>
</dbReference>
<dbReference type="Proteomes" id="UP000002333">
    <property type="component" value="Chromosome"/>
</dbReference>
<dbReference type="PANTHER" id="PTHR36436:SF6">
    <property type="entry name" value="SLL5081 PROTEIN"/>
    <property type="match status" value="1"/>
</dbReference>